<accession>A0ACB8UI12</accession>
<comment type="caution">
    <text evidence="1">The sequence shown here is derived from an EMBL/GenBank/DDBJ whole genome shotgun (WGS) entry which is preliminary data.</text>
</comment>
<reference evidence="1" key="1">
    <citation type="journal article" date="2021" name="Environ. Microbiol.">
        <title>Gene family expansions and transcriptome signatures uncover fungal adaptations to wood decay.</title>
        <authorList>
            <person name="Hage H."/>
            <person name="Miyauchi S."/>
            <person name="Viragh M."/>
            <person name="Drula E."/>
            <person name="Min B."/>
            <person name="Chaduli D."/>
            <person name="Navarro D."/>
            <person name="Favel A."/>
            <person name="Norest M."/>
            <person name="Lesage-Meessen L."/>
            <person name="Balint B."/>
            <person name="Merenyi Z."/>
            <person name="de Eugenio L."/>
            <person name="Morin E."/>
            <person name="Martinez A.T."/>
            <person name="Baldrian P."/>
            <person name="Stursova M."/>
            <person name="Martinez M.J."/>
            <person name="Novotny C."/>
            <person name="Magnuson J.K."/>
            <person name="Spatafora J.W."/>
            <person name="Maurice S."/>
            <person name="Pangilinan J."/>
            <person name="Andreopoulos W."/>
            <person name="LaButti K."/>
            <person name="Hundley H."/>
            <person name="Na H."/>
            <person name="Kuo A."/>
            <person name="Barry K."/>
            <person name="Lipzen A."/>
            <person name="Henrissat B."/>
            <person name="Riley R."/>
            <person name="Ahrendt S."/>
            <person name="Nagy L.G."/>
            <person name="Grigoriev I.V."/>
            <person name="Martin F."/>
            <person name="Rosso M.N."/>
        </authorList>
    </citation>
    <scope>NUCLEOTIDE SEQUENCE</scope>
    <source>
        <strain evidence="1">CBS 384.51</strain>
    </source>
</reference>
<gene>
    <name evidence="1" type="ORF">BDY19DRAFT_919730</name>
</gene>
<protein>
    <submittedName>
        <fullName evidence="1">WD40 repeat-like protein</fullName>
    </submittedName>
</protein>
<dbReference type="EMBL" id="MU274901">
    <property type="protein sequence ID" value="KAI0093936.1"/>
    <property type="molecule type" value="Genomic_DNA"/>
</dbReference>
<keyword evidence="2" id="KW-1185">Reference proteome</keyword>
<proteinExistence type="predicted"/>
<sequence length="417" mass="46287">MQTTDKQNFLRAEAELVLEHARKAKAERIKDLGSPITLPGLALDLHIRDNYAWIAENTHVIRKLDLETGKTSQLFKGHTAPVTAIAFCDKIKGSGDEKLLISGSWDKTIKLWDVETKQVYSTTDAHSDFIKALLVIPSLNLLVSSSSDKIVRFWDLSLLEEGKPLRSAGSISAHTRPVESIAARTVSETSAILYTADTMGVIKVWQLDKEDGPAPRWKTTLKADLTHHRTKINEILYGNGQLWTASADETVQVYDDPPIERPPGTKAPPPIAHSTAVRSLLPLSLTPLAEPYLLTGSGDIIRAYDVSSPDAPELLGEVDGHWHDVTALRLWMRKTAVEGKEGKMKVEPWIVSASLDGTLRKWRLLELLTPGRQPGVEEKPKPAEAQDYARSKTEKTTNPYSISEEEERELAELLESD</sequence>
<organism evidence="1 2">
    <name type="scientific">Irpex rosettiformis</name>
    <dbReference type="NCBI Taxonomy" id="378272"/>
    <lineage>
        <taxon>Eukaryota</taxon>
        <taxon>Fungi</taxon>
        <taxon>Dikarya</taxon>
        <taxon>Basidiomycota</taxon>
        <taxon>Agaricomycotina</taxon>
        <taxon>Agaricomycetes</taxon>
        <taxon>Polyporales</taxon>
        <taxon>Irpicaceae</taxon>
        <taxon>Irpex</taxon>
    </lineage>
</organism>
<dbReference type="Proteomes" id="UP001055072">
    <property type="component" value="Unassembled WGS sequence"/>
</dbReference>
<name>A0ACB8UI12_9APHY</name>
<evidence type="ECO:0000313" key="2">
    <source>
        <dbReference type="Proteomes" id="UP001055072"/>
    </source>
</evidence>
<evidence type="ECO:0000313" key="1">
    <source>
        <dbReference type="EMBL" id="KAI0093936.1"/>
    </source>
</evidence>